<protein>
    <submittedName>
        <fullName evidence="1">Uncharacterized protein</fullName>
    </submittedName>
</protein>
<reference evidence="1 2" key="1">
    <citation type="submission" date="2013-03" db="EMBL/GenBank/DDBJ databases">
        <title>Reference genome for the Human Microbiome Project.</title>
        <authorList>
            <person name="Aqrawi P."/>
            <person name="Ayvaz T."/>
            <person name="Bess C."/>
            <person name="Blankenburg K."/>
            <person name="Coyle M."/>
            <person name="Deng J."/>
            <person name="Forbes L."/>
            <person name="Fowler G."/>
            <person name="Francisco L."/>
            <person name="Fu Q."/>
            <person name="Gibbs R."/>
            <person name="Gross S."/>
            <person name="Gubbala S."/>
            <person name="Hale W."/>
            <person name="Hemphill L."/>
            <person name="Highlander S."/>
            <person name="Hirani K."/>
            <person name="Jackson L."/>
            <person name="Jakkamsetti A."/>
            <person name="Javaid M."/>
            <person name="Jayaseelan J.C."/>
            <person name="Jiang H."/>
            <person name="Joshi V."/>
            <person name="Korchina V."/>
            <person name="Kovar C."/>
            <person name="Lara F."/>
            <person name="Lee S."/>
            <person name="Liu Y."/>
            <person name="Mata R."/>
            <person name="Mathew T."/>
            <person name="Munidasa M."/>
            <person name="Muzny D."/>
            <person name="Nazareth L."/>
            <person name="Ngo R."/>
            <person name="Nguyen L."/>
            <person name="Nguyen N."/>
            <person name="Okwuonu G."/>
            <person name="Ongeri F."/>
            <person name="Palculict T."/>
            <person name="Patil S."/>
            <person name="Petrosino J."/>
            <person name="Pham C."/>
            <person name="Pham P."/>
            <person name="Pu L.-L."/>
            <person name="Qin X."/>
            <person name="Qu J."/>
            <person name="Reid J."/>
            <person name="Ross M."/>
            <person name="Ruth R."/>
            <person name="Saada N."/>
            <person name="San Lucas F."/>
            <person name="Santibanez J."/>
            <person name="Shang Y."/>
            <person name="Simmons D."/>
            <person name="Song X.-Z."/>
            <person name="Tang L.-Y."/>
            <person name="Thornton R."/>
            <person name="Warren J."/>
            <person name="Weissenberger G."/>
            <person name="Wilczek-Boney K."/>
            <person name="Worley K."/>
            <person name="Youmans B."/>
            <person name="Zhang J."/>
            <person name="Zhang L."/>
            <person name="Zhao Z."/>
            <person name="Zhou C."/>
            <person name="Zhu D."/>
            <person name="Zhu Y."/>
        </authorList>
    </citation>
    <scope>NUCLEOTIDE SEQUENCE [LARGE SCALE GENOMIC DNA]</scope>
    <source>
        <strain evidence="1 2">F0333</strain>
    </source>
</reference>
<sequence length="45" mass="4799">MPQTRTLTAPTGFIPSASKHIRSGMGILLEMPGLFSEQPELRGGS</sequence>
<name>N6XD31_9ACTO</name>
<proteinExistence type="predicted"/>
<dbReference type="PATRIC" id="fig|888050.3.peg.50"/>
<evidence type="ECO:0000313" key="2">
    <source>
        <dbReference type="Proteomes" id="UP000013015"/>
    </source>
</evidence>
<comment type="caution">
    <text evidence="1">The sequence shown here is derived from an EMBL/GenBank/DDBJ whole genome shotgun (WGS) entry which is preliminary data.</text>
</comment>
<accession>N6XD31</accession>
<organism evidence="1 2">
    <name type="scientific">Schaalia cardiffensis F0333</name>
    <dbReference type="NCBI Taxonomy" id="888050"/>
    <lineage>
        <taxon>Bacteria</taxon>
        <taxon>Bacillati</taxon>
        <taxon>Actinomycetota</taxon>
        <taxon>Actinomycetes</taxon>
        <taxon>Actinomycetales</taxon>
        <taxon>Actinomycetaceae</taxon>
        <taxon>Schaalia</taxon>
    </lineage>
</organism>
<dbReference type="AlphaFoldDB" id="N6XD31"/>
<dbReference type="HOGENOM" id="CLU_3194938_0_0_11"/>
<keyword evidence="2" id="KW-1185">Reference proteome</keyword>
<dbReference type="STRING" id="888050.HMPREF9004_0052"/>
<evidence type="ECO:0000313" key="1">
    <source>
        <dbReference type="EMBL" id="ENO19133.1"/>
    </source>
</evidence>
<dbReference type="Proteomes" id="UP000013015">
    <property type="component" value="Unassembled WGS sequence"/>
</dbReference>
<gene>
    <name evidence="1" type="ORF">HMPREF9004_0052</name>
</gene>
<dbReference type="EMBL" id="AQHZ01000001">
    <property type="protein sequence ID" value="ENO19133.1"/>
    <property type="molecule type" value="Genomic_DNA"/>
</dbReference>